<gene>
    <name evidence="2" type="ORF">KO353_12600</name>
</gene>
<dbReference type="KEGG" id="elio:KO353_12600"/>
<reference evidence="2" key="1">
    <citation type="submission" date="2021-06" db="EMBL/GenBank/DDBJ databases">
        <title>Elioraea tepida, sp. nov., a moderately thermophilic aerobic anoxygenic phototrophic bacterium isolated from an alkaline siliceous hot spring mat community in Yellowstone National Park, WY, USA.</title>
        <authorList>
            <person name="Saini M.K."/>
            <person name="Yoshida S."/>
            <person name="Sebastian A."/>
            <person name="Hirose S."/>
            <person name="Hara E."/>
            <person name="Tamaki H."/>
            <person name="Soulier N.T."/>
            <person name="Albert I."/>
            <person name="Hanada S."/>
            <person name="Bryant D.A."/>
            <person name="Tank M."/>
        </authorList>
    </citation>
    <scope>NUCLEOTIDE SEQUENCE</scope>
    <source>
        <strain evidence="2">MS-P2</strain>
    </source>
</reference>
<dbReference type="Pfam" id="PF00903">
    <property type="entry name" value="Glyoxalase"/>
    <property type="match status" value="1"/>
</dbReference>
<dbReference type="PROSITE" id="PS51819">
    <property type="entry name" value="VOC"/>
    <property type="match status" value="1"/>
</dbReference>
<name>A0A975U0I8_9PROT</name>
<feature type="domain" description="VOC" evidence="1">
    <location>
        <begin position="7"/>
        <end position="128"/>
    </location>
</feature>
<protein>
    <submittedName>
        <fullName evidence="2">VOC family protein</fullName>
    </submittedName>
</protein>
<organism evidence="2 3">
    <name type="scientific">Elioraea tepida</name>
    <dbReference type="NCBI Taxonomy" id="2843330"/>
    <lineage>
        <taxon>Bacteria</taxon>
        <taxon>Pseudomonadati</taxon>
        <taxon>Pseudomonadota</taxon>
        <taxon>Alphaproteobacteria</taxon>
        <taxon>Acetobacterales</taxon>
        <taxon>Elioraeaceae</taxon>
        <taxon>Elioraea</taxon>
    </lineage>
</organism>
<evidence type="ECO:0000313" key="2">
    <source>
        <dbReference type="EMBL" id="QXM24106.1"/>
    </source>
</evidence>
<dbReference type="InterPro" id="IPR037523">
    <property type="entry name" value="VOC_core"/>
</dbReference>
<dbReference type="EMBL" id="CP076448">
    <property type="protein sequence ID" value="QXM24106.1"/>
    <property type="molecule type" value="Genomic_DNA"/>
</dbReference>
<dbReference type="RefSeq" id="WP_218285075.1">
    <property type="nucleotide sequence ID" value="NZ_CP076448.1"/>
</dbReference>
<dbReference type="Proteomes" id="UP000694001">
    <property type="component" value="Chromosome"/>
</dbReference>
<keyword evidence="3" id="KW-1185">Reference proteome</keyword>
<sequence>MISGHPTLNQQVTFLYSEDVEASWRFYSEILRLPLIQDQGTCRIYEAAPGGRAFLGICRAKAPRATMDPRVEGGVVITFIADDVDCWYEYLKARGVEIPYPPTFNEFYRVYHFFFQDPAGYTLEIQRFERPDWVDPPC</sequence>
<evidence type="ECO:0000313" key="3">
    <source>
        <dbReference type="Proteomes" id="UP000694001"/>
    </source>
</evidence>
<dbReference type="InterPro" id="IPR004360">
    <property type="entry name" value="Glyas_Fos-R_dOase_dom"/>
</dbReference>
<evidence type="ECO:0000259" key="1">
    <source>
        <dbReference type="PROSITE" id="PS51819"/>
    </source>
</evidence>
<accession>A0A975U0I8</accession>
<proteinExistence type="predicted"/>
<dbReference type="AlphaFoldDB" id="A0A975U0I8"/>